<dbReference type="PANTHER" id="PTHR43161">
    <property type="entry name" value="SORBITOL DEHYDROGENASE"/>
    <property type="match status" value="1"/>
</dbReference>
<evidence type="ECO:0000256" key="2">
    <source>
        <dbReference type="ARBA" id="ARBA00008072"/>
    </source>
</evidence>
<name>A0A8H7XTT6_PSICU</name>
<feature type="domain" description="Enoyl reductase (ER)" evidence="7">
    <location>
        <begin position="8"/>
        <end position="355"/>
    </location>
</feature>
<sequence length="357" mass="37984">MKAALFYGPGQVRVEHIPEPQPKEGQVKVKEWNDLHAYLVNVPKYATNVPDPLTGESLPVTLGHEFSGTIIGHGSGVDQNKWKLGQNVVIEPVISCLKTSCGPCVEGTTNLCPISTFIGIGGWGGGLAEYIAVDTRNLHILPDGISLEIGAMIEPLAVAWYAVKRSGFKAGQSALITGGGPIGLLVLKVLRSRDPSAVVILSEPASGRRNLALKHGATSAVDPTAKRSPSSDILHDTVAELTNGRGVDVAFDAAGIQASIDACLLNLRPRGTLVNVAIWENNPTININLITGREIVMTSISAYTGIHPELLEAVAAGEIKDLEDLITKKIHIDDVVEEGIKALLNEKDKQVKILVHP</sequence>
<keyword evidence="5" id="KW-0560">Oxidoreductase</keyword>
<evidence type="ECO:0000256" key="3">
    <source>
        <dbReference type="ARBA" id="ARBA00022723"/>
    </source>
</evidence>
<dbReference type="InterPro" id="IPR036291">
    <property type="entry name" value="NAD(P)-bd_dom_sf"/>
</dbReference>
<accession>A0A8H7XTT6</accession>
<organism evidence="8">
    <name type="scientific">Psilocybe cubensis</name>
    <name type="common">Psychedelic mushroom</name>
    <name type="synonym">Stropharia cubensis</name>
    <dbReference type="NCBI Taxonomy" id="181762"/>
    <lineage>
        <taxon>Eukaryota</taxon>
        <taxon>Fungi</taxon>
        <taxon>Dikarya</taxon>
        <taxon>Basidiomycota</taxon>
        <taxon>Agaricomycotina</taxon>
        <taxon>Agaricomycetes</taxon>
        <taxon>Agaricomycetidae</taxon>
        <taxon>Agaricales</taxon>
        <taxon>Agaricineae</taxon>
        <taxon>Strophariaceae</taxon>
        <taxon>Psilocybe</taxon>
    </lineage>
</organism>
<dbReference type="InterPro" id="IPR002328">
    <property type="entry name" value="ADH_Zn_CS"/>
</dbReference>
<dbReference type="GO" id="GO:0000721">
    <property type="term" value="F:(R,R)-butanediol dehydrogenase activity"/>
    <property type="evidence" value="ECO:0007669"/>
    <property type="project" value="TreeGrafter"/>
</dbReference>
<evidence type="ECO:0000259" key="7">
    <source>
        <dbReference type="SMART" id="SM00829"/>
    </source>
</evidence>
<dbReference type="InterPro" id="IPR011032">
    <property type="entry name" value="GroES-like_sf"/>
</dbReference>
<proteinExistence type="inferred from homology"/>
<dbReference type="GO" id="GO:0008270">
    <property type="term" value="F:zinc ion binding"/>
    <property type="evidence" value="ECO:0007669"/>
    <property type="project" value="InterPro"/>
</dbReference>
<comment type="similarity">
    <text evidence="2 6">Belongs to the zinc-containing alcohol dehydrogenase family.</text>
</comment>
<dbReference type="EMBL" id="JAFIQS010000009">
    <property type="protein sequence ID" value="KAG5165525.1"/>
    <property type="molecule type" value="Genomic_DNA"/>
</dbReference>
<evidence type="ECO:0000256" key="4">
    <source>
        <dbReference type="ARBA" id="ARBA00022833"/>
    </source>
</evidence>
<keyword evidence="4 6" id="KW-0862">Zinc</keyword>
<dbReference type="SUPFAM" id="SSF51735">
    <property type="entry name" value="NAD(P)-binding Rossmann-fold domains"/>
    <property type="match status" value="1"/>
</dbReference>
<dbReference type="InterPro" id="IPR020843">
    <property type="entry name" value="ER"/>
</dbReference>
<evidence type="ECO:0000313" key="8">
    <source>
        <dbReference type="EMBL" id="KAG5165525.1"/>
    </source>
</evidence>
<comment type="caution">
    <text evidence="8">The sequence shown here is derived from an EMBL/GenBank/DDBJ whole genome shotgun (WGS) entry which is preliminary data.</text>
</comment>
<evidence type="ECO:0000256" key="5">
    <source>
        <dbReference type="ARBA" id="ARBA00023002"/>
    </source>
</evidence>
<dbReference type="InterPro" id="IPR013154">
    <property type="entry name" value="ADH-like_N"/>
</dbReference>
<dbReference type="Gene3D" id="3.40.50.720">
    <property type="entry name" value="NAD(P)-binding Rossmann-like Domain"/>
    <property type="match status" value="1"/>
</dbReference>
<comment type="cofactor">
    <cofactor evidence="1 6">
        <name>Zn(2+)</name>
        <dbReference type="ChEBI" id="CHEBI:29105"/>
    </cofactor>
</comment>
<dbReference type="GO" id="GO:0034079">
    <property type="term" value="P:butanediol biosynthetic process"/>
    <property type="evidence" value="ECO:0007669"/>
    <property type="project" value="TreeGrafter"/>
</dbReference>
<dbReference type="PROSITE" id="PS00059">
    <property type="entry name" value="ADH_ZINC"/>
    <property type="match status" value="1"/>
</dbReference>
<dbReference type="InterPro" id="IPR013149">
    <property type="entry name" value="ADH-like_C"/>
</dbReference>
<dbReference type="PANTHER" id="PTHR43161:SF23">
    <property type="entry name" value="(R,R)-BUTANEDIOL DEHYDROGENASE-RELATED"/>
    <property type="match status" value="1"/>
</dbReference>
<dbReference type="Pfam" id="PF00107">
    <property type="entry name" value="ADH_zinc_N"/>
    <property type="match status" value="1"/>
</dbReference>
<keyword evidence="3 6" id="KW-0479">Metal-binding</keyword>
<dbReference type="Pfam" id="PF08240">
    <property type="entry name" value="ADH_N"/>
    <property type="match status" value="1"/>
</dbReference>
<dbReference type="AlphaFoldDB" id="A0A8H7XTT6"/>
<reference evidence="8" key="1">
    <citation type="submission" date="2021-02" db="EMBL/GenBank/DDBJ databases">
        <title>Psilocybe cubensis genome.</title>
        <authorList>
            <person name="Mckernan K.J."/>
            <person name="Crawford S."/>
            <person name="Trippe A."/>
            <person name="Kane L.T."/>
            <person name="Mclaughlin S."/>
        </authorList>
    </citation>
    <scope>NUCLEOTIDE SEQUENCE [LARGE SCALE GENOMIC DNA]</scope>
    <source>
        <strain evidence="8">MGC-MH-2018</strain>
    </source>
</reference>
<dbReference type="SMART" id="SM00829">
    <property type="entry name" value="PKS_ER"/>
    <property type="match status" value="1"/>
</dbReference>
<dbReference type="CDD" id="cd08233">
    <property type="entry name" value="butanediol_DH_like"/>
    <property type="match status" value="1"/>
</dbReference>
<evidence type="ECO:0000256" key="1">
    <source>
        <dbReference type="ARBA" id="ARBA00001947"/>
    </source>
</evidence>
<gene>
    <name evidence="8" type="ORF">JR316_009104</name>
</gene>
<dbReference type="GO" id="GO:0005737">
    <property type="term" value="C:cytoplasm"/>
    <property type="evidence" value="ECO:0007669"/>
    <property type="project" value="TreeGrafter"/>
</dbReference>
<evidence type="ECO:0000256" key="6">
    <source>
        <dbReference type="RuleBase" id="RU361277"/>
    </source>
</evidence>
<protein>
    <recommendedName>
        <fullName evidence="7">Enoyl reductase (ER) domain-containing protein</fullName>
    </recommendedName>
</protein>
<dbReference type="Gene3D" id="3.90.180.10">
    <property type="entry name" value="Medium-chain alcohol dehydrogenases, catalytic domain"/>
    <property type="match status" value="1"/>
</dbReference>
<dbReference type="SUPFAM" id="SSF50129">
    <property type="entry name" value="GroES-like"/>
    <property type="match status" value="1"/>
</dbReference>